<comment type="caution">
    <text evidence="2">The sequence shown here is derived from an EMBL/GenBank/DDBJ whole genome shotgun (WGS) entry which is preliminary data.</text>
</comment>
<gene>
    <name evidence="2" type="ORF">A3F84_05595</name>
</gene>
<feature type="transmembrane region" description="Helical" evidence="1">
    <location>
        <begin position="36"/>
        <end position="53"/>
    </location>
</feature>
<proteinExistence type="predicted"/>
<sequence>MRALPLPPVALGIVLFCAYGCRDLLDAWIDSPFDGLGWIALSVWGLPLIVLRQEEVGGGREGGSASPVLLGGGLGMGLIGALGSLNVLQHAGLALSLAGLLPWRWGHMLWLAAAASWMPVCGWALGRHCAVEVVPLVRMGVAAAGVLWVGFRFR</sequence>
<evidence type="ECO:0000313" key="2">
    <source>
        <dbReference type="EMBL" id="OGG44604.1"/>
    </source>
</evidence>
<protein>
    <submittedName>
        <fullName evidence="2">Uncharacterized protein</fullName>
    </submittedName>
</protein>
<keyword evidence="1" id="KW-0812">Transmembrane</keyword>
<feature type="transmembrane region" description="Helical" evidence="1">
    <location>
        <begin position="108"/>
        <end position="126"/>
    </location>
</feature>
<keyword evidence="1" id="KW-1133">Transmembrane helix</keyword>
<organism evidence="2 3">
    <name type="scientific">Handelsmanbacteria sp. (strain RIFCSPLOWO2_12_FULL_64_10)</name>
    <dbReference type="NCBI Taxonomy" id="1817868"/>
    <lineage>
        <taxon>Bacteria</taxon>
        <taxon>Candidatus Handelsmaniibacteriota</taxon>
    </lineage>
</organism>
<dbReference type="AlphaFoldDB" id="A0A1F6C651"/>
<dbReference type="Proteomes" id="UP000178606">
    <property type="component" value="Unassembled WGS sequence"/>
</dbReference>
<feature type="transmembrane region" description="Helical" evidence="1">
    <location>
        <begin position="65"/>
        <end position="88"/>
    </location>
</feature>
<name>A0A1F6C651_HANXR</name>
<evidence type="ECO:0000313" key="3">
    <source>
        <dbReference type="Proteomes" id="UP000178606"/>
    </source>
</evidence>
<reference evidence="2 3" key="1">
    <citation type="journal article" date="2016" name="Nat. Commun.">
        <title>Thousands of microbial genomes shed light on interconnected biogeochemical processes in an aquifer system.</title>
        <authorList>
            <person name="Anantharaman K."/>
            <person name="Brown C.T."/>
            <person name="Hug L.A."/>
            <person name="Sharon I."/>
            <person name="Castelle C.J."/>
            <person name="Probst A.J."/>
            <person name="Thomas B.C."/>
            <person name="Singh A."/>
            <person name="Wilkins M.J."/>
            <person name="Karaoz U."/>
            <person name="Brodie E.L."/>
            <person name="Williams K.H."/>
            <person name="Hubbard S.S."/>
            <person name="Banfield J.F."/>
        </authorList>
    </citation>
    <scope>NUCLEOTIDE SEQUENCE [LARGE SCALE GENOMIC DNA]</scope>
    <source>
        <strain evidence="3">RIFCSPLOWO2_12_FULL_64_10</strain>
    </source>
</reference>
<accession>A0A1F6C651</accession>
<dbReference type="EMBL" id="MFKF01000399">
    <property type="protein sequence ID" value="OGG44604.1"/>
    <property type="molecule type" value="Genomic_DNA"/>
</dbReference>
<feature type="transmembrane region" description="Helical" evidence="1">
    <location>
        <begin position="133"/>
        <end position="151"/>
    </location>
</feature>
<keyword evidence="1" id="KW-0472">Membrane</keyword>
<evidence type="ECO:0000256" key="1">
    <source>
        <dbReference type="SAM" id="Phobius"/>
    </source>
</evidence>